<dbReference type="CDD" id="cd16018">
    <property type="entry name" value="Enpp"/>
    <property type="match status" value="1"/>
</dbReference>
<dbReference type="InterPro" id="IPR017850">
    <property type="entry name" value="Alkaline_phosphatase_core_sf"/>
</dbReference>
<protein>
    <recommendedName>
        <fullName evidence="5">Phosphodiest-domain-containing protein</fullName>
    </recommendedName>
</protein>
<dbReference type="GO" id="GO:0047429">
    <property type="term" value="F:nucleoside triphosphate diphosphatase activity"/>
    <property type="evidence" value="ECO:0007669"/>
    <property type="project" value="TreeGrafter"/>
</dbReference>
<evidence type="ECO:0000313" key="3">
    <source>
        <dbReference type="EMBL" id="KAJ1907713.1"/>
    </source>
</evidence>
<gene>
    <name evidence="3" type="ORF">IWQ60_011809</name>
</gene>
<proteinExistence type="predicted"/>
<feature type="region of interest" description="Disordered" evidence="1">
    <location>
        <begin position="1"/>
        <end position="29"/>
    </location>
</feature>
<evidence type="ECO:0000256" key="1">
    <source>
        <dbReference type="SAM" id="MobiDB-lite"/>
    </source>
</evidence>
<dbReference type="GO" id="GO:0009141">
    <property type="term" value="P:nucleoside triphosphate metabolic process"/>
    <property type="evidence" value="ECO:0007669"/>
    <property type="project" value="TreeGrafter"/>
</dbReference>
<reference evidence="3" key="1">
    <citation type="submission" date="2022-07" db="EMBL/GenBank/DDBJ databases">
        <title>Phylogenomic reconstructions and comparative analyses of Kickxellomycotina fungi.</title>
        <authorList>
            <person name="Reynolds N.K."/>
            <person name="Stajich J.E."/>
            <person name="Barry K."/>
            <person name="Grigoriev I.V."/>
            <person name="Crous P."/>
            <person name="Smith M.E."/>
        </authorList>
    </citation>
    <scope>NUCLEOTIDE SEQUENCE</scope>
    <source>
        <strain evidence="3">RSA 861</strain>
    </source>
</reference>
<dbReference type="Gene3D" id="3.40.720.10">
    <property type="entry name" value="Alkaline Phosphatase, subunit A"/>
    <property type="match status" value="1"/>
</dbReference>
<evidence type="ECO:0008006" key="5">
    <source>
        <dbReference type="Google" id="ProtNLM"/>
    </source>
</evidence>
<dbReference type="InterPro" id="IPR002591">
    <property type="entry name" value="Phosphodiest/P_Trfase"/>
</dbReference>
<dbReference type="AlphaFoldDB" id="A0A9W7ZPT1"/>
<dbReference type="Gene3D" id="3.30.1360.180">
    <property type="match status" value="1"/>
</dbReference>
<organism evidence="3 4">
    <name type="scientific">Tieghemiomyces parasiticus</name>
    <dbReference type="NCBI Taxonomy" id="78921"/>
    <lineage>
        <taxon>Eukaryota</taxon>
        <taxon>Fungi</taxon>
        <taxon>Fungi incertae sedis</taxon>
        <taxon>Zoopagomycota</taxon>
        <taxon>Kickxellomycotina</taxon>
        <taxon>Dimargaritomycetes</taxon>
        <taxon>Dimargaritales</taxon>
        <taxon>Dimargaritaceae</taxon>
        <taxon>Tieghemiomyces</taxon>
    </lineage>
</organism>
<keyword evidence="4" id="KW-1185">Reference proteome</keyword>
<dbReference type="PANTHER" id="PTHR10151">
    <property type="entry name" value="ECTONUCLEOTIDE PYROPHOSPHATASE/PHOSPHODIESTERASE"/>
    <property type="match status" value="1"/>
</dbReference>
<dbReference type="Proteomes" id="UP001150569">
    <property type="component" value="Unassembled WGS sequence"/>
</dbReference>
<dbReference type="PANTHER" id="PTHR10151:SF120">
    <property type="entry name" value="BIS(5'-ADENOSYL)-TRIPHOSPHATASE"/>
    <property type="match status" value="1"/>
</dbReference>
<dbReference type="EMBL" id="JANBPT010001447">
    <property type="protein sequence ID" value="KAJ1907713.1"/>
    <property type="molecule type" value="Genomic_DNA"/>
</dbReference>
<dbReference type="Pfam" id="PF01663">
    <property type="entry name" value="Phosphodiest"/>
    <property type="match status" value="1"/>
</dbReference>
<name>A0A9W7ZPT1_9FUNG</name>
<feature type="transmembrane region" description="Helical" evidence="2">
    <location>
        <begin position="39"/>
        <end position="60"/>
    </location>
</feature>
<accession>A0A9W7ZPT1</accession>
<keyword evidence="2" id="KW-0812">Transmembrane</keyword>
<comment type="caution">
    <text evidence="3">The sequence shown here is derived from an EMBL/GenBank/DDBJ whole genome shotgun (WGS) entry which is preliminary data.</text>
</comment>
<keyword evidence="2" id="KW-1133">Transmembrane helix</keyword>
<evidence type="ECO:0000313" key="4">
    <source>
        <dbReference type="Proteomes" id="UP001150569"/>
    </source>
</evidence>
<dbReference type="OrthoDB" id="415411at2759"/>
<keyword evidence="2" id="KW-0472">Membrane</keyword>
<dbReference type="SUPFAM" id="SSF53649">
    <property type="entry name" value="Alkaline phosphatase-like"/>
    <property type="match status" value="1"/>
</dbReference>
<dbReference type="GO" id="GO:0017111">
    <property type="term" value="F:ribonucleoside triphosphate phosphatase activity"/>
    <property type="evidence" value="ECO:0007669"/>
    <property type="project" value="TreeGrafter"/>
</dbReference>
<sequence>MPRPFFTEEDHQRVEEPFLDPEHSSERKPVSPYSMVNKAVIILFCVGLTAVVALSVRGYMGENQANLRAHTEALRSNGTHAFRKTVILISFDGFRADYLDRGITPHLHALRDEANAFQAEYMNPSFPSITFPNHYTIATGLYPETHGIVANEFYDPVLNQTFYYKNDLITRDAQWWGGEPIWVTAERQGHLAGIDMWPGSTAPIGGVLPTYLIAFSDPVAPRTKVDQLMTWLDLPLDRRPTFLASYVPEVDHAGHAYSPDSRQVNDSLVLADDAVGYLRASLAARNLTDVVDVVYLSDHGMASVPDDQIIYLEDLVGLDLLDLVSGYPLAGLWPKHASDTARIYEALRIQSAGQRWAVYLREDIPARFHYAHNDRIPPIVCIPEVGWTFYTRHQYDHSHLYSGKVSKTIGVHGYDNLDPTMRAIFLAHGPSFHAGKLVGQAADSQPQDSAGALHPPIGPAPRDVETATIQPPFDNVEVYNLLCHLLGLTPSANNGTLAWASRVE</sequence>
<evidence type="ECO:0000256" key="2">
    <source>
        <dbReference type="SAM" id="Phobius"/>
    </source>
</evidence>